<keyword evidence="3" id="KW-1185">Reference proteome</keyword>
<name>A0AAE3WCT7_9RHOB</name>
<protein>
    <recommendedName>
        <fullName evidence="4">Lipopolysaccharide export system protein LptC</fullName>
    </recommendedName>
</protein>
<dbReference type="Proteomes" id="UP001226762">
    <property type="component" value="Unassembled WGS sequence"/>
</dbReference>
<gene>
    <name evidence="2" type="ORF">NO357_10660</name>
</gene>
<evidence type="ECO:0008006" key="4">
    <source>
        <dbReference type="Google" id="ProtNLM"/>
    </source>
</evidence>
<sequence length="223" mass="24507">MPARPGLCKRAGATGMFSHDNLYSRIVAWLKILLPVAALFVLASLFLFSKSIDPITTVPFSSIDLRDRARKEQLTEPELLGASNKGDLISFRAAEARPDPESASRALLDDPNARIDFSSGTTVSFRASRGSVDQSGTNAELIGDVVIENTLDYVVRTERLIFAIRELRAEAPEQIQGHGPLGRFTAGRMLLEDRSTPNSGESDFHLLFTDGVKLLYDPKETKE</sequence>
<reference evidence="2" key="1">
    <citation type="submission" date="2022-07" db="EMBL/GenBank/DDBJ databases">
        <authorList>
            <person name="Otstavnykh N."/>
            <person name="Isaeva M."/>
            <person name="Bystritskaya E."/>
        </authorList>
    </citation>
    <scope>NUCLEOTIDE SEQUENCE</scope>
    <source>
        <strain evidence="2">KCTC 52189</strain>
    </source>
</reference>
<keyword evidence="1" id="KW-0472">Membrane</keyword>
<reference evidence="2" key="2">
    <citation type="submission" date="2023-02" db="EMBL/GenBank/DDBJ databases">
        <title>'Rhodoalgimonas zhirmunskyi' gen. nov., isolated from a red alga.</title>
        <authorList>
            <person name="Nedashkovskaya O.I."/>
            <person name="Otstavnykh N.Y."/>
            <person name="Bystritskaya E.P."/>
            <person name="Balabanova L.A."/>
            <person name="Isaeva M.P."/>
        </authorList>
    </citation>
    <scope>NUCLEOTIDE SEQUENCE</scope>
    <source>
        <strain evidence="2">KCTC 52189</strain>
    </source>
</reference>
<evidence type="ECO:0000313" key="3">
    <source>
        <dbReference type="Proteomes" id="UP001226762"/>
    </source>
</evidence>
<proteinExistence type="predicted"/>
<feature type="transmembrane region" description="Helical" evidence="1">
    <location>
        <begin position="26"/>
        <end position="48"/>
    </location>
</feature>
<comment type="caution">
    <text evidence="2">The sequence shown here is derived from an EMBL/GenBank/DDBJ whole genome shotgun (WGS) entry which is preliminary data.</text>
</comment>
<evidence type="ECO:0000313" key="2">
    <source>
        <dbReference type="EMBL" id="MDQ2090357.1"/>
    </source>
</evidence>
<accession>A0AAE3WCT7</accession>
<dbReference type="AlphaFoldDB" id="A0AAE3WCT7"/>
<organism evidence="2 3">
    <name type="scientific">Marimonas arenosa</name>
    <dbReference type="NCBI Taxonomy" id="1795305"/>
    <lineage>
        <taxon>Bacteria</taxon>
        <taxon>Pseudomonadati</taxon>
        <taxon>Pseudomonadota</taxon>
        <taxon>Alphaproteobacteria</taxon>
        <taxon>Rhodobacterales</taxon>
        <taxon>Paracoccaceae</taxon>
        <taxon>Marimonas</taxon>
    </lineage>
</organism>
<keyword evidence="1" id="KW-1133">Transmembrane helix</keyword>
<evidence type="ECO:0000256" key="1">
    <source>
        <dbReference type="SAM" id="Phobius"/>
    </source>
</evidence>
<keyword evidence="1" id="KW-0812">Transmembrane</keyword>
<dbReference type="EMBL" id="JANHAX010000003">
    <property type="protein sequence ID" value="MDQ2090357.1"/>
    <property type="molecule type" value="Genomic_DNA"/>
</dbReference>